<comment type="caution">
    <text evidence="1">The sequence shown here is derived from an EMBL/GenBank/DDBJ whole genome shotgun (WGS) entry which is preliminary data.</text>
</comment>
<dbReference type="AlphaFoldDB" id="A0ABD6A0K0"/>
<accession>A0ABD6A0K0</accession>
<name>A0ABD6A0K0_9EURY</name>
<organism evidence="1 2">
    <name type="scientific">Haloplanus litoreus</name>
    <dbReference type="NCBI Taxonomy" id="767515"/>
    <lineage>
        <taxon>Archaea</taxon>
        <taxon>Methanobacteriati</taxon>
        <taxon>Methanobacteriota</taxon>
        <taxon>Stenosarchaea group</taxon>
        <taxon>Halobacteria</taxon>
        <taxon>Halobacteriales</taxon>
        <taxon>Haloferacaceae</taxon>
        <taxon>Haloplanus</taxon>
    </lineage>
</organism>
<protein>
    <submittedName>
        <fullName evidence="1">Uncharacterized protein</fullName>
    </submittedName>
</protein>
<dbReference type="EMBL" id="JBHTAT010000001">
    <property type="protein sequence ID" value="MFC7256324.1"/>
    <property type="molecule type" value="Genomic_DNA"/>
</dbReference>
<reference evidence="1 2" key="1">
    <citation type="journal article" date="2019" name="Int. J. Syst. Evol. Microbiol.">
        <title>The Global Catalogue of Microorganisms (GCM) 10K type strain sequencing project: providing services to taxonomists for standard genome sequencing and annotation.</title>
        <authorList>
            <consortium name="The Broad Institute Genomics Platform"/>
            <consortium name="The Broad Institute Genome Sequencing Center for Infectious Disease"/>
            <person name="Wu L."/>
            <person name="Ma J."/>
        </authorList>
    </citation>
    <scope>NUCLEOTIDE SEQUENCE [LARGE SCALE GENOMIC DNA]</scope>
    <source>
        <strain evidence="1 2">GX21</strain>
    </source>
</reference>
<sequence length="176" mass="19304">MGVEGFVCWTAQSVEDRAELRRVLNAQLSSGTRALRQARESGLVDGTTLRPAGLAAAQAFAERSELPMPGPAAAIADFGALLDALDRVAATGEKLTAESVPAEFDHVTPSVDRFDREYHTVNVARTYPDGAEVELNYRSRDPSHAGETKPNRSSAILWLRGDVDRPYEHRVEWIED</sequence>
<proteinExistence type="predicted"/>
<gene>
    <name evidence="1" type="ORF">ACFQKE_13635</name>
</gene>
<dbReference type="Proteomes" id="UP001596434">
    <property type="component" value="Unassembled WGS sequence"/>
</dbReference>
<evidence type="ECO:0000313" key="1">
    <source>
        <dbReference type="EMBL" id="MFC7256324.1"/>
    </source>
</evidence>
<dbReference type="GeneID" id="96954711"/>
<dbReference type="RefSeq" id="WP_379705019.1">
    <property type="nucleotide sequence ID" value="NZ_JBHTAT010000001.1"/>
</dbReference>
<keyword evidence="2" id="KW-1185">Reference proteome</keyword>
<evidence type="ECO:0000313" key="2">
    <source>
        <dbReference type="Proteomes" id="UP001596434"/>
    </source>
</evidence>